<gene>
    <name evidence="2" type="ORF">SNE40_009260</name>
</gene>
<feature type="region of interest" description="Disordered" evidence="1">
    <location>
        <begin position="332"/>
        <end position="368"/>
    </location>
</feature>
<feature type="compositionally biased region" description="Polar residues" evidence="1">
    <location>
        <begin position="96"/>
        <end position="106"/>
    </location>
</feature>
<feature type="compositionally biased region" description="Polar residues" evidence="1">
    <location>
        <begin position="348"/>
        <end position="357"/>
    </location>
</feature>
<comment type="caution">
    <text evidence="2">The sequence shown here is derived from an EMBL/GenBank/DDBJ whole genome shotgun (WGS) entry which is preliminary data.</text>
</comment>
<proteinExistence type="predicted"/>
<organism evidence="2 3">
    <name type="scientific">Patella caerulea</name>
    <name type="common">Rayed Mediterranean limpet</name>
    <dbReference type="NCBI Taxonomy" id="87958"/>
    <lineage>
        <taxon>Eukaryota</taxon>
        <taxon>Metazoa</taxon>
        <taxon>Spiralia</taxon>
        <taxon>Lophotrochozoa</taxon>
        <taxon>Mollusca</taxon>
        <taxon>Gastropoda</taxon>
        <taxon>Patellogastropoda</taxon>
        <taxon>Patelloidea</taxon>
        <taxon>Patellidae</taxon>
        <taxon>Patella</taxon>
    </lineage>
</organism>
<keyword evidence="3" id="KW-1185">Reference proteome</keyword>
<evidence type="ECO:0000256" key="1">
    <source>
        <dbReference type="SAM" id="MobiDB-lite"/>
    </source>
</evidence>
<evidence type="ECO:0000313" key="3">
    <source>
        <dbReference type="Proteomes" id="UP001347796"/>
    </source>
</evidence>
<name>A0AAN8PRM7_PATCE</name>
<protein>
    <submittedName>
        <fullName evidence="2">Uncharacterized protein</fullName>
    </submittedName>
</protein>
<dbReference type="EMBL" id="JAZGQO010000007">
    <property type="protein sequence ID" value="KAK6181408.1"/>
    <property type="molecule type" value="Genomic_DNA"/>
</dbReference>
<feature type="region of interest" description="Disordered" evidence="1">
    <location>
        <begin position="76"/>
        <end position="106"/>
    </location>
</feature>
<sequence length="481" mass="54064">MDTGINAIMANHTNGDNKALCNRNSEDTERTERKYSVKQKVKEYMKNLEVLNSKKYSQSNSKLLRIQSYPHGKISKLSDQKERVNGVNHSSKETNQRLSTNLDRNQPKSNLYCKLRKFESNPELAQIKSKERLDNGKETCVMDEHVHHGYSTNVLVEKDIFGNDSVKGKKSYLTNWLKSLESEQMKKSNYDSSVKKEECLRSPVQLNIESSSQSKLTVDLNSELLTNERTVPVKICVPVTTASGARSAIITIELIDDNTDPYPVFNDEGGDHFPKDKCHRSLSLQSSADSKFPSDSGIDVLSNTSEFFPEDSTSGHLLAPLHFLDIPSRRWSSGSNKLPSNERVDFTSIKSAPSSPQHKSKGSWYKSTNTHSSKEEIQIKVLNTPSVVISDHSLQTELNSKQTSKLCSSLQSDQDPGLYDEIESTIPSSVDNKTPQFYKTNSIDLLSVDYDTALTKSVSTSSNLFWINNTIREVSQLNIYI</sequence>
<reference evidence="2 3" key="1">
    <citation type="submission" date="2024-01" db="EMBL/GenBank/DDBJ databases">
        <title>The genome of the rayed Mediterranean limpet Patella caerulea (Linnaeus, 1758).</title>
        <authorList>
            <person name="Anh-Thu Weber A."/>
            <person name="Halstead-Nussloch G."/>
        </authorList>
    </citation>
    <scope>NUCLEOTIDE SEQUENCE [LARGE SCALE GENOMIC DNA]</scope>
    <source>
        <strain evidence="2">AATW-2023a</strain>
        <tissue evidence="2">Whole specimen</tissue>
    </source>
</reference>
<accession>A0AAN8PRM7</accession>
<dbReference type="AlphaFoldDB" id="A0AAN8PRM7"/>
<evidence type="ECO:0000313" key="2">
    <source>
        <dbReference type="EMBL" id="KAK6181408.1"/>
    </source>
</evidence>
<dbReference type="Proteomes" id="UP001347796">
    <property type="component" value="Unassembled WGS sequence"/>
</dbReference>
<feature type="compositionally biased region" description="Basic and acidic residues" evidence="1">
    <location>
        <begin position="76"/>
        <end position="95"/>
    </location>
</feature>